<dbReference type="Pfam" id="PF04116">
    <property type="entry name" value="FA_hydroxylase"/>
    <property type="match status" value="1"/>
</dbReference>
<reference evidence="8" key="1">
    <citation type="submission" date="2020-01" db="EMBL/GenBank/DDBJ databases">
        <title>Draft genome sequence of the Termite Coptotermes fromosanus.</title>
        <authorList>
            <person name="Itakura S."/>
            <person name="Yosikawa Y."/>
            <person name="Umezawa K."/>
        </authorList>
    </citation>
    <scope>NUCLEOTIDE SEQUENCE [LARGE SCALE GENOMIC DNA]</scope>
</reference>
<dbReference type="PANTHER" id="PTHR11863">
    <property type="entry name" value="STEROL DESATURASE"/>
    <property type="match status" value="1"/>
</dbReference>
<feature type="transmembrane region" description="Helical" evidence="5">
    <location>
        <begin position="173"/>
        <end position="195"/>
    </location>
</feature>
<name>A0A6L2PTM3_COPFO</name>
<protein>
    <recommendedName>
        <fullName evidence="6">Fatty acid hydroxylase domain-containing protein</fullName>
    </recommendedName>
</protein>
<evidence type="ECO:0000256" key="4">
    <source>
        <dbReference type="ARBA" id="ARBA00023136"/>
    </source>
</evidence>
<dbReference type="GO" id="GO:0016491">
    <property type="term" value="F:oxidoreductase activity"/>
    <property type="evidence" value="ECO:0007669"/>
    <property type="project" value="InterPro"/>
</dbReference>
<feature type="domain" description="Fatty acid hydroxylase" evidence="6">
    <location>
        <begin position="182"/>
        <end position="305"/>
    </location>
</feature>
<dbReference type="Proteomes" id="UP000502823">
    <property type="component" value="Unassembled WGS sequence"/>
</dbReference>
<dbReference type="OrthoDB" id="408954at2759"/>
<dbReference type="AlphaFoldDB" id="A0A6L2PTM3"/>
<feature type="transmembrane region" description="Helical" evidence="5">
    <location>
        <begin position="85"/>
        <end position="108"/>
    </location>
</feature>
<dbReference type="GO" id="GO:0016020">
    <property type="term" value="C:membrane"/>
    <property type="evidence" value="ECO:0007669"/>
    <property type="project" value="UniProtKB-SubCell"/>
</dbReference>
<sequence length="462" mass="52850">MEEFQSATALHHKKTVQDASGAQQPTLFSSLWSVLFVTSSALIGLAAFRNTLTWHLQRFWGASGDFWQAQWDRLLDVTGEDLFTLWVYGTTILTLAVYWIIGGMYTIMDITNKPAALRRYKIQPGTNEPVDPKRLMKARWVLFNQTVVTIPLAHSSYQMMMWRGSPPLRELPAFHWALVELAVNIIMVEIGFYYAHRLLHNAYLYRFIHKRHHEWTAPIAVTAAYCHPVEHIFANVLPLFLGPLIMGSHVATVWVWLSLAILITLNDHSGYHLPFLPSPEPHDFHHLKFNQCFGVVGLLDAIHGTDVMFRNSKSYTRHMLMLTLKPPREAFPDENKRKTKCIKSEAFTTAKSCCGYLPQYMLSNTECAESATAPASSNGGSDSLQNVGQNRLTHHERRLHTVKVACFEFILPVVNVVCYRCKVISLQCVHRARVSALVWPFLRHQTTKSGQIYNKYFHFPVQ</sequence>
<comment type="caution">
    <text evidence="7">The sequence shown here is derived from an EMBL/GenBank/DDBJ whole genome shotgun (WGS) entry which is preliminary data.</text>
</comment>
<dbReference type="GO" id="GO:0008610">
    <property type="term" value="P:lipid biosynthetic process"/>
    <property type="evidence" value="ECO:0007669"/>
    <property type="project" value="InterPro"/>
</dbReference>
<evidence type="ECO:0000256" key="3">
    <source>
        <dbReference type="ARBA" id="ARBA00022989"/>
    </source>
</evidence>
<proteinExistence type="predicted"/>
<feature type="transmembrane region" description="Helical" evidence="5">
    <location>
        <begin position="27"/>
        <end position="48"/>
    </location>
</feature>
<keyword evidence="3 5" id="KW-1133">Transmembrane helix</keyword>
<gene>
    <name evidence="7" type="ORF">Cfor_11895</name>
</gene>
<evidence type="ECO:0000259" key="6">
    <source>
        <dbReference type="Pfam" id="PF04116"/>
    </source>
</evidence>
<dbReference type="InterPro" id="IPR006694">
    <property type="entry name" value="Fatty_acid_hydroxylase"/>
</dbReference>
<dbReference type="FunCoup" id="A0A6L2PTM3">
    <property type="interactions" value="156"/>
</dbReference>
<comment type="subcellular location">
    <subcellularLocation>
        <location evidence="1">Membrane</location>
    </subcellularLocation>
</comment>
<evidence type="ECO:0000313" key="8">
    <source>
        <dbReference type="Proteomes" id="UP000502823"/>
    </source>
</evidence>
<keyword evidence="8" id="KW-1185">Reference proteome</keyword>
<dbReference type="GO" id="GO:0005506">
    <property type="term" value="F:iron ion binding"/>
    <property type="evidence" value="ECO:0007669"/>
    <property type="project" value="InterPro"/>
</dbReference>
<organism evidence="7 8">
    <name type="scientific">Coptotermes formosanus</name>
    <name type="common">Formosan subterranean termite</name>
    <dbReference type="NCBI Taxonomy" id="36987"/>
    <lineage>
        <taxon>Eukaryota</taxon>
        <taxon>Metazoa</taxon>
        <taxon>Ecdysozoa</taxon>
        <taxon>Arthropoda</taxon>
        <taxon>Hexapoda</taxon>
        <taxon>Insecta</taxon>
        <taxon>Pterygota</taxon>
        <taxon>Neoptera</taxon>
        <taxon>Polyneoptera</taxon>
        <taxon>Dictyoptera</taxon>
        <taxon>Blattodea</taxon>
        <taxon>Blattoidea</taxon>
        <taxon>Termitoidae</taxon>
        <taxon>Rhinotermitidae</taxon>
        <taxon>Coptotermes</taxon>
    </lineage>
</organism>
<dbReference type="InterPro" id="IPR050307">
    <property type="entry name" value="Sterol_Desaturase_Related"/>
</dbReference>
<feature type="transmembrane region" description="Helical" evidence="5">
    <location>
        <begin position="141"/>
        <end position="161"/>
    </location>
</feature>
<feature type="transmembrane region" description="Helical" evidence="5">
    <location>
        <begin position="240"/>
        <end position="265"/>
    </location>
</feature>
<accession>A0A6L2PTM3</accession>
<dbReference type="EMBL" id="BLKM01000490">
    <property type="protein sequence ID" value="GFG34542.1"/>
    <property type="molecule type" value="Genomic_DNA"/>
</dbReference>
<evidence type="ECO:0000313" key="7">
    <source>
        <dbReference type="EMBL" id="GFG34542.1"/>
    </source>
</evidence>
<evidence type="ECO:0000256" key="2">
    <source>
        <dbReference type="ARBA" id="ARBA00022692"/>
    </source>
</evidence>
<keyword evidence="4 5" id="KW-0472">Membrane</keyword>
<dbReference type="InParanoid" id="A0A6L2PTM3"/>
<evidence type="ECO:0000256" key="1">
    <source>
        <dbReference type="ARBA" id="ARBA00004370"/>
    </source>
</evidence>
<keyword evidence="2 5" id="KW-0812">Transmembrane</keyword>
<evidence type="ECO:0000256" key="5">
    <source>
        <dbReference type="SAM" id="Phobius"/>
    </source>
</evidence>